<dbReference type="PANTHER" id="PTHR42711">
    <property type="entry name" value="ABC TRANSPORTER ATP-BINDING PROTEIN"/>
    <property type="match status" value="1"/>
</dbReference>
<gene>
    <name evidence="7" type="ORF">SAMN05421872_102225</name>
</gene>
<evidence type="ECO:0000259" key="6">
    <source>
        <dbReference type="Pfam" id="PF13304"/>
    </source>
</evidence>
<keyword evidence="2" id="KW-0813">Transport</keyword>
<dbReference type="Gene3D" id="3.40.50.300">
    <property type="entry name" value="P-loop containing nucleotide triphosphate hydrolases"/>
    <property type="match status" value="1"/>
</dbReference>
<keyword evidence="4 7" id="KW-0067">ATP-binding</keyword>
<dbReference type="SUPFAM" id="SSF52540">
    <property type="entry name" value="P-loop containing nucleoside triphosphate hydrolases"/>
    <property type="match status" value="1"/>
</dbReference>
<dbReference type="InterPro" id="IPR050763">
    <property type="entry name" value="ABC_transporter_ATP-binding"/>
</dbReference>
<dbReference type="PANTHER" id="PTHR42711:SF19">
    <property type="entry name" value="DOXORUBICIN RESISTANCE ATP-BINDING PROTEIN DRRA"/>
    <property type="match status" value="1"/>
</dbReference>
<evidence type="ECO:0000256" key="4">
    <source>
        <dbReference type="ARBA" id="ARBA00022840"/>
    </source>
</evidence>
<evidence type="ECO:0000256" key="5">
    <source>
        <dbReference type="ARBA" id="ARBA00023251"/>
    </source>
</evidence>
<evidence type="ECO:0000256" key="2">
    <source>
        <dbReference type="ARBA" id="ARBA00022448"/>
    </source>
</evidence>
<dbReference type="InterPro" id="IPR003959">
    <property type="entry name" value="ATPase_AAA_core"/>
</dbReference>
<dbReference type="RefSeq" id="WP_306457655.1">
    <property type="nucleotide sequence ID" value="NZ_FMZM01000002.1"/>
</dbReference>
<evidence type="ECO:0000256" key="1">
    <source>
        <dbReference type="ARBA" id="ARBA00004202"/>
    </source>
</evidence>
<dbReference type="GO" id="GO:0005524">
    <property type="term" value="F:ATP binding"/>
    <property type="evidence" value="ECO:0007669"/>
    <property type="project" value="UniProtKB-KW"/>
</dbReference>
<feature type="domain" description="ATPase AAA-type core" evidence="6">
    <location>
        <begin position="3"/>
        <end position="53"/>
    </location>
</feature>
<dbReference type="EMBL" id="FMZM01000002">
    <property type="protein sequence ID" value="SDC41886.1"/>
    <property type="molecule type" value="Genomic_DNA"/>
</dbReference>
<dbReference type="Proteomes" id="UP000199034">
    <property type="component" value="Unassembled WGS sequence"/>
</dbReference>
<evidence type="ECO:0000313" key="7">
    <source>
        <dbReference type="EMBL" id="SDC41886.1"/>
    </source>
</evidence>
<name>A0A1G6LH44_9ACTN</name>
<accession>A0A1G6LH44</accession>
<dbReference type="GO" id="GO:0005886">
    <property type="term" value="C:plasma membrane"/>
    <property type="evidence" value="ECO:0007669"/>
    <property type="project" value="UniProtKB-SubCell"/>
</dbReference>
<dbReference type="InterPro" id="IPR027417">
    <property type="entry name" value="P-loop_NTPase"/>
</dbReference>
<keyword evidence="5" id="KW-0046">Antibiotic resistance</keyword>
<dbReference type="GO" id="GO:0046677">
    <property type="term" value="P:response to antibiotic"/>
    <property type="evidence" value="ECO:0007669"/>
    <property type="project" value="UniProtKB-KW"/>
</dbReference>
<evidence type="ECO:0000256" key="3">
    <source>
        <dbReference type="ARBA" id="ARBA00022741"/>
    </source>
</evidence>
<sequence>MKRRLDLAMTLVARPRVIFLDEPTTGLDPRSRRDLWRIVRELVAGGVTVLLTTQYLEEADQLADTVGLLDGGRMVAEGAPAELKARAGGDTLDDVFLALTGHGVTPEPDQEAAR</sequence>
<reference evidence="7 8" key="1">
    <citation type="submission" date="2016-10" db="EMBL/GenBank/DDBJ databases">
        <authorList>
            <person name="de Groot N.N."/>
        </authorList>
    </citation>
    <scope>NUCLEOTIDE SEQUENCE [LARGE SCALE GENOMIC DNA]</scope>
    <source>
        <strain evidence="7 8">CGMCC 4.6858</strain>
    </source>
</reference>
<dbReference type="AlphaFoldDB" id="A0A1G6LH44"/>
<dbReference type="STRING" id="1045774.SAMN05421872_102225"/>
<protein>
    <submittedName>
        <fullName evidence="7">ABC-2 type transport system ATP-binding protein</fullName>
    </submittedName>
</protein>
<organism evidence="7 8">
    <name type="scientific">Nocardioides lianchengensis</name>
    <dbReference type="NCBI Taxonomy" id="1045774"/>
    <lineage>
        <taxon>Bacteria</taxon>
        <taxon>Bacillati</taxon>
        <taxon>Actinomycetota</taxon>
        <taxon>Actinomycetes</taxon>
        <taxon>Propionibacteriales</taxon>
        <taxon>Nocardioidaceae</taxon>
        <taxon>Nocardioides</taxon>
    </lineage>
</organism>
<dbReference type="GO" id="GO:0016887">
    <property type="term" value="F:ATP hydrolysis activity"/>
    <property type="evidence" value="ECO:0007669"/>
    <property type="project" value="InterPro"/>
</dbReference>
<keyword evidence="3" id="KW-0547">Nucleotide-binding</keyword>
<keyword evidence="8" id="KW-1185">Reference proteome</keyword>
<evidence type="ECO:0000313" key="8">
    <source>
        <dbReference type="Proteomes" id="UP000199034"/>
    </source>
</evidence>
<comment type="subcellular location">
    <subcellularLocation>
        <location evidence="1">Cell membrane</location>
        <topology evidence="1">Peripheral membrane protein</topology>
    </subcellularLocation>
</comment>
<proteinExistence type="predicted"/>
<dbReference type="Pfam" id="PF13304">
    <property type="entry name" value="AAA_21"/>
    <property type="match status" value="1"/>
</dbReference>